<evidence type="ECO:0000313" key="1">
    <source>
        <dbReference type="EMBL" id="GFO44247.1"/>
    </source>
</evidence>
<gene>
    <name evidence="1" type="ORF">PoB_007075200</name>
</gene>
<dbReference type="EMBL" id="BLXT01007949">
    <property type="protein sequence ID" value="GFO44247.1"/>
    <property type="molecule type" value="Genomic_DNA"/>
</dbReference>
<evidence type="ECO:0000313" key="2">
    <source>
        <dbReference type="Proteomes" id="UP000735302"/>
    </source>
</evidence>
<reference evidence="1 2" key="1">
    <citation type="journal article" date="2021" name="Elife">
        <title>Chloroplast acquisition without the gene transfer in kleptoplastic sea slugs, Plakobranchus ocellatus.</title>
        <authorList>
            <person name="Maeda T."/>
            <person name="Takahashi S."/>
            <person name="Yoshida T."/>
            <person name="Shimamura S."/>
            <person name="Takaki Y."/>
            <person name="Nagai Y."/>
            <person name="Toyoda A."/>
            <person name="Suzuki Y."/>
            <person name="Arimoto A."/>
            <person name="Ishii H."/>
            <person name="Satoh N."/>
            <person name="Nishiyama T."/>
            <person name="Hasebe M."/>
            <person name="Maruyama T."/>
            <person name="Minagawa J."/>
            <person name="Obokata J."/>
            <person name="Shigenobu S."/>
        </authorList>
    </citation>
    <scope>NUCLEOTIDE SEQUENCE [LARGE SCALE GENOMIC DNA]</scope>
</reference>
<comment type="caution">
    <text evidence="1">The sequence shown here is derived from an EMBL/GenBank/DDBJ whole genome shotgun (WGS) entry which is preliminary data.</text>
</comment>
<name>A0AAV4DJ04_9GAST</name>
<dbReference type="PANTHER" id="PTHR46060">
    <property type="entry name" value="MARINER MOS1 TRANSPOSASE-LIKE PROTEIN"/>
    <property type="match status" value="1"/>
</dbReference>
<dbReference type="InterPro" id="IPR052709">
    <property type="entry name" value="Transposase-MT_Hybrid"/>
</dbReference>
<keyword evidence="2" id="KW-1185">Reference proteome</keyword>
<organism evidence="1 2">
    <name type="scientific">Plakobranchus ocellatus</name>
    <dbReference type="NCBI Taxonomy" id="259542"/>
    <lineage>
        <taxon>Eukaryota</taxon>
        <taxon>Metazoa</taxon>
        <taxon>Spiralia</taxon>
        <taxon>Lophotrochozoa</taxon>
        <taxon>Mollusca</taxon>
        <taxon>Gastropoda</taxon>
        <taxon>Heterobranchia</taxon>
        <taxon>Euthyneura</taxon>
        <taxon>Panpulmonata</taxon>
        <taxon>Sacoglossa</taxon>
        <taxon>Placobranchoidea</taxon>
        <taxon>Plakobranchidae</taxon>
        <taxon>Plakobranchus</taxon>
    </lineage>
</organism>
<dbReference type="Proteomes" id="UP000735302">
    <property type="component" value="Unassembled WGS sequence"/>
</dbReference>
<evidence type="ECO:0008006" key="3">
    <source>
        <dbReference type="Google" id="ProtNLM"/>
    </source>
</evidence>
<proteinExistence type="predicted"/>
<accession>A0AAV4DJ04</accession>
<dbReference type="AlphaFoldDB" id="A0AAV4DJ04"/>
<protein>
    <recommendedName>
        <fullName evidence="3">Mos1 transposase HTH domain-containing protein</fullName>
    </recommendedName>
</protein>
<dbReference type="PANTHER" id="PTHR46060:SF1">
    <property type="entry name" value="MARINER MOS1 TRANSPOSASE-LIKE PROTEIN"/>
    <property type="match status" value="1"/>
</dbReference>
<sequence length="123" mass="14612">MNCWLQTFKCGHFDVTDEPYALRPQDMITEENVLKIRQIVFVERRITINKLVRETKISRGSDRKILHDHLSESKVSARWMATLVDTRNETSERGRCCKLLQDFKIVFTDFFYRLVTGFIRGRP</sequence>